<dbReference type="AlphaFoldDB" id="A0A1H9WJX9"/>
<keyword evidence="1" id="KW-1133">Transmembrane helix</keyword>
<gene>
    <name evidence="2" type="ORF">SAMN05421870_11881</name>
</gene>
<organism evidence="2 3">
    <name type="scientific">Streptomyces qinglanensis</name>
    <dbReference type="NCBI Taxonomy" id="943816"/>
    <lineage>
        <taxon>Bacteria</taxon>
        <taxon>Bacillati</taxon>
        <taxon>Actinomycetota</taxon>
        <taxon>Actinomycetes</taxon>
        <taxon>Kitasatosporales</taxon>
        <taxon>Streptomycetaceae</taxon>
        <taxon>Streptomyces</taxon>
    </lineage>
</organism>
<evidence type="ECO:0000313" key="3">
    <source>
        <dbReference type="Proteomes" id="UP000182841"/>
    </source>
</evidence>
<keyword evidence="1" id="KW-0812">Transmembrane</keyword>
<dbReference type="EMBL" id="FOGO01000018">
    <property type="protein sequence ID" value="SES34154.1"/>
    <property type="molecule type" value="Genomic_DNA"/>
</dbReference>
<protein>
    <submittedName>
        <fullName evidence="2">Uncharacterized protein</fullName>
    </submittedName>
</protein>
<name>A0A1H9WJX9_9ACTN</name>
<dbReference type="Proteomes" id="UP000182841">
    <property type="component" value="Unassembled WGS sequence"/>
</dbReference>
<keyword evidence="1" id="KW-0472">Membrane</keyword>
<reference evidence="3" key="1">
    <citation type="submission" date="2016-10" db="EMBL/GenBank/DDBJ databases">
        <authorList>
            <person name="Varghese N."/>
            <person name="Submissions S."/>
        </authorList>
    </citation>
    <scope>NUCLEOTIDE SEQUENCE [LARGE SCALE GENOMIC DNA]</scope>
    <source>
        <strain evidence="3">CGMCC 4.6825</strain>
    </source>
</reference>
<proteinExistence type="predicted"/>
<accession>A0A1H9WJX9</accession>
<feature type="transmembrane region" description="Helical" evidence="1">
    <location>
        <begin position="12"/>
        <end position="35"/>
    </location>
</feature>
<keyword evidence="3" id="KW-1185">Reference proteome</keyword>
<sequence length="39" mass="4011">MRGLRHRVMTTCGIAAPFLLLAIGFGTGFTIAAALSSTS</sequence>
<evidence type="ECO:0000256" key="1">
    <source>
        <dbReference type="SAM" id="Phobius"/>
    </source>
</evidence>
<evidence type="ECO:0000313" key="2">
    <source>
        <dbReference type="EMBL" id="SES34154.1"/>
    </source>
</evidence>